<comment type="caution">
    <text evidence="7">The sequence shown here is derived from an EMBL/GenBank/DDBJ whole genome shotgun (WGS) entry which is preliminary data.</text>
</comment>
<name>A0ABR9XCU1_9SPHI</name>
<dbReference type="RefSeq" id="WP_194104308.1">
    <property type="nucleotide sequence ID" value="NZ_JADFFM010000001.1"/>
</dbReference>
<evidence type="ECO:0000256" key="6">
    <source>
        <dbReference type="ARBA" id="ARBA00023136"/>
    </source>
</evidence>
<dbReference type="SUPFAM" id="SSF53448">
    <property type="entry name" value="Nucleotide-diphospho-sugar transferases"/>
    <property type="match status" value="1"/>
</dbReference>
<keyword evidence="3" id="KW-0808">Transferase</keyword>
<comment type="subcellular location">
    <subcellularLocation>
        <location evidence="1">Membrane</location>
        <topology evidence="1">Single-pass membrane protein</topology>
    </subcellularLocation>
</comment>
<accession>A0ABR9XCU1</accession>
<dbReference type="PANTHER" id="PTHR21461">
    <property type="entry name" value="GLYCOSYLTRANSFERASE FAMILY 92 PROTEIN"/>
    <property type="match status" value="1"/>
</dbReference>
<protein>
    <submittedName>
        <fullName evidence="7">Glycosyltransferase family 92 protein</fullName>
    </submittedName>
</protein>
<evidence type="ECO:0000256" key="2">
    <source>
        <dbReference type="ARBA" id="ARBA00022676"/>
    </source>
</evidence>
<evidence type="ECO:0000313" key="7">
    <source>
        <dbReference type="EMBL" id="MBE9664885.1"/>
    </source>
</evidence>
<dbReference type="Proteomes" id="UP000632774">
    <property type="component" value="Unassembled WGS sequence"/>
</dbReference>
<evidence type="ECO:0000256" key="4">
    <source>
        <dbReference type="ARBA" id="ARBA00022692"/>
    </source>
</evidence>
<dbReference type="InterPro" id="IPR029044">
    <property type="entry name" value="Nucleotide-diphossugar_trans"/>
</dbReference>
<dbReference type="InterPro" id="IPR008166">
    <property type="entry name" value="Glyco_transf_92"/>
</dbReference>
<reference evidence="7 8" key="1">
    <citation type="submission" date="2020-10" db="EMBL/GenBank/DDBJ databases">
        <title>Mucilaginibacter mali sp. nov., isolated from rhizosphere soil of apple orchard.</title>
        <authorList>
            <person name="Lee J.-S."/>
            <person name="Kim H.S."/>
            <person name="Kim J.-S."/>
        </authorList>
    </citation>
    <scope>NUCLEOTIDE SEQUENCE [LARGE SCALE GENOMIC DNA]</scope>
    <source>
        <strain evidence="7 8">KCTC 23157</strain>
    </source>
</reference>
<evidence type="ECO:0000256" key="5">
    <source>
        <dbReference type="ARBA" id="ARBA00022989"/>
    </source>
</evidence>
<evidence type="ECO:0000313" key="8">
    <source>
        <dbReference type="Proteomes" id="UP000632774"/>
    </source>
</evidence>
<keyword evidence="4" id="KW-0812">Transmembrane</keyword>
<keyword evidence="8" id="KW-1185">Reference proteome</keyword>
<proteinExistence type="predicted"/>
<keyword evidence="2" id="KW-0328">Glycosyltransferase</keyword>
<dbReference type="EMBL" id="JADFFM010000001">
    <property type="protein sequence ID" value="MBE9664885.1"/>
    <property type="molecule type" value="Genomic_DNA"/>
</dbReference>
<dbReference type="Pfam" id="PF01697">
    <property type="entry name" value="Glyco_transf_92"/>
    <property type="match status" value="1"/>
</dbReference>
<sequence>MNHHVSNLLTLAINYFKPLFFKTRYYISICCIVKDENEYLKEWLSYHLKVGVQHFFIYDNGSVIPIQLTIAQLGLSDQVTVISFPGTSKQVEAYRHCLRNFGSLSQWIAFIDVDEFIVPKSKPNDLAQFLRKFEPYGGLGINWLLFGSGGHQAKSKEPQLKKFTLRAKNDFSVNRHIKSIVQPKYVRIVRDPHSFKYITGKYCVNEKFVRIDGPFADVSVEAIQINHYFCRSLEEYVEKIKRGRADDANIQRSLEQFHGSDKYANDIEDKTILAIID</sequence>
<evidence type="ECO:0000256" key="1">
    <source>
        <dbReference type="ARBA" id="ARBA00004167"/>
    </source>
</evidence>
<organism evidence="7 8">
    <name type="scientific">Mucilaginibacter boryungensis</name>
    <dbReference type="NCBI Taxonomy" id="768480"/>
    <lineage>
        <taxon>Bacteria</taxon>
        <taxon>Pseudomonadati</taxon>
        <taxon>Bacteroidota</taxon>
        <taxon>Sphingobacteriia</taxon>
        <taxon>Sphingobacteriales</taxon>
        <taxon>Sphingobacteriaceae</taxon>
        <taxon>Mucilaginibacter</taxon>
    </lineage>
</organism>
<gene>
    <name evidence="7" type="ORF">IRJ18_00835</name>
</gene>
<keyword evidence="6" id="KW-0472">Membrane</keyword>
<dbReference type="PANTHER" id="PTHR21461:SF69">
    <property type="entry name" value="GLYCOSYLTRANSFERASE FAMILY 92 PROTEIN"/>
    <property type="match status" value="1"/>
</dbReference>
<evidence type="ECO:0000256" key="3">
    <source>
        <dbReference type="ARBA" id="ARBA00022679"/>
    </source>
</evidence>
<keyword evidence="5" id="KW-1133">Transmembrane helix</keyword>